<dbReference type="AlphaFoldDB" id="B4CVU5"/>
<evidence type="ECO:0000259" key="2">
    <source>
        <dbReference type="Pfam" id="PF07090"/>
    </source>
</evidence>
<dbReference type="Pfam" id="PF07090">
    <property type="entry name" value="GATase1_like"/>
    <property type="match status" value="1"/>
</dbReference>
<dbReference type="Proteomes" id="UP000005824">
    <property type="component" value="Unassembled WGS sequence"/>
</dbReference>
<sequence>MLQVAALYLAGREWLWPAVAVGAVALCCVVWSYLRTPASHLLRIACAALKLVGTAILLVCLLDPMWSSERAKPGANVIAVVADNSLSMTLHDRNAAESRGDALRRVLTGDRNLWLTRLGEDFEVRDYLADTRLLPSQNFRELSFDGRGTALGHTLEQLIEHHHGQPLAGVILLTDGIAADPANMEKLRQLPPLYPVIFSRSAPSRDLAITNSTVTQTSFEDAPVTIQADIAAIGFSGEEIVGQLIPIEAGKKEADEKPIATETAIVPANSEKIALHFQIRPAKPGVLFYRLKIAPKRPAAPEITLANNESVITVDRGSGPYRVLYASGRPNWEYKFLHRAVESDDQTQLVGLIRIANREPKFTFRGREGESSNPLFRGFGNQSKEDIERYDQPVFTRLNTVDEFELRGGFPKTPEELFRYRAIILDDLEAEFFTQDQMSLLQRFVSERGGGLLMLGGMEAFRDGKYSRTAIGDMLPVYLDTKPENIPEGRVHLSLTREGWLQPWARLRANEADERQRLAALPEFAVLNRVGTAKPAATVVATVSDGHHDHPALVTQRFGRGPHRRHAHR</sequence>
<comment type="caution">
    <text evidence="3">The sequence shown here is derived from an EMBL/GenBank/DDBJ whole genome shotgun (WGS) entry which is preliminary data.</text>
</comment>
<proteinExistence type="predicted"/>
<dbReference type="SUPFAM" id="SSF52317">
    <property type="entry name" value="Class I glutamine amidotransferase-like"/>
    <property type="match status" value="1"/>
</dbReference>
<dbReference type="InterPro" id="IPR029062">
    <property type="entry name" value="Class_I_gatase-like"/>
</dbReference>
<dbReference type="Gene3D" id="3.40.50.880">
    <property type="match status" value="1"/>
</dbReference>
<keyword evidence="1" id="KW-1133">Transmembrane helix</keyword>
<dbReference type="RefSeq" id="WP_006978109.1">
    <property type="nucleotide sequence ID" value="NZ_ABVL01000002.1"/>
</dbReference>
<feature type="domain" description="Putative glutamine amidotransferase" evidence="2">
    <location>
        <begin position="407"/>
        <end position="561"/>
    </location>
</feature>
<dbReference type="InParanoid" id="B4CVU5"/>
<feature type="transmembrane region" description="Helical" evidence="1">
    <location>
        <begin position="14"/>
        <end position="34"/>
    </location>
</feature>
<dbReference type="PANTHER" id="PTHR37947:SF1">
    <property type="entry name" value="BLL2462 PROTEIN"/>
    <property type="match status" value="1"/>
</dbReference>
<evidence type="ECO:0000313" key="3">
    <source>
        <dbReference type="EMBL" id="EDY21537.1"/>
    </source>
</evidence>
<dbReference type="EMBL" id="ABVL01000002">
    <property type="protein sequence ID" value="EDY21537.1"/>
    <property type="molecule type" value="Genomic_DNA"/>
</dbReference>
<keyword evidence="1" id="KW-0812">Transmembrane</keyword>
<dbReference type="InterPro" id="IPR010768">
    <property type="entry name" value="GATase1-like"/>
</dbReference>
<evidence type="ECO:0000313" key="4">
    <source>
        <dbReference type="Proteomes" id="UP000005824"/>
    </source>
</evidence>
<evidence type="ECO:0000256" key="1">
    <source>
        <dbReference type="SAM" id="Phobius"/>
    </source>
</evidence>
<organism evidence="3 4">
    <name type="scientific">Chthoniobacter flavus Ellin428</name>
    <dbReference type="NCBI Taxonomy" id="497964"/>
    <lineage>
        <taxon>Bacteria</taxon>
        <taxon>Pseudomonadati</taxon>
        <taxon>Verrucomicrobiota</taxon>
        <taxon>Spartobacteria</taxon>
        <taxon>Chthoniobacterales</taxon>
        <taxon>Chthoniobacteraceae</taxon>
        <taxon>Chthoniobacter</taxon>
    </lineage>
</organism>
<feature type="transmembrane region" description="Helical" evidence="1">
    <location>
        <begin position="41"/>
        <end position="66"/>
    </location>
</feature>
<gene>
    <name evidence="3" type="ORF">CfE428DRAFT_0782</name>
</gene>
<keyword evidence="1" id="KW-0472">Membrane</keyword>
<keyword evidence="4" id="KW-1185">Reference proteome</keyword>
<accession>B4CVU5</accession>
<reference evidence="3 4" key="1">
    <citation type="journal article" date="2011" name="J. Bacteriol.">
        <title>Genome sequence of Chthoniobacter flavus Ellin428, an aerobic heterotrophic soil bacterium.</title>
        <authorList>
            <person name="Kant R."/>
            <person name="van Passel M.W."/>
            <person name="Palva A."/>
            <person name="Lucas S."/>
            <person name="Lapidus A."/>
            <person name="Glavina Del Rio T."/>
            <person name="Dalin E."/>
            <person name="Tice H."/>
            <person name="Bruce D."/>
            <person name="Goodwin L."/>
            <person name="Pitluck S."/>
            <person name="Larimer F.W."/>
            <person name="Land M.L."/>
            <person name="Hauser L."/>
            <person name="Sangwan P."/>
            <person name="de Vos W.M."/>
            <person name="Janssen P.H."/>
            <person name="Smidt H."/>
        </authorList>
    </citation>
    <scope>NUCLEOTIDE SEQUENCE [LARGE SCALE GENOMIC DNA]</scope>
    <source>
        <strain evidence="3 4">Ellin428</strain>
    </source>
</reference>
<dbReference type="PANTHER" id="PTHR37947">
    <property type="entry name" value="BLL2462 PROTEIN"/>
    <property type="match status" value="1"/>
</dbReference>
<dbReference type="eggNOG" id="COG5426">
    <property type="taxonomic scope" value="Bacteria"/>
</dbReference>
<dbReference type="STRING" id="497964.CfE428DRAFT_0782"/>
<dbReference type="eggNOG" id="COG2304">
    <property type="taxonomic scope" value="Bacteria"/>
</dbReference>
<name>B4CVU5_9BACT</name>
<protein>
    <recommendedName>
        <fullName evidence="2">Putative glutamine amidotransferase domain-containing protein</fullName>
    </recommendedName>
</protein>